<proteinExistence type="predicted"/>
<gene>
    <name evidence="2" type="ORF">GM676_23115</name>
</gene>
<evidence type="ECO:0000313" key="2">
    <source>
        <dbReference type="EMBL" id="MTV40458.1"/>
    </source>
</evidence>
<evidence type="ECO:0000256" key="1">
    <source>
        <dbReference type="SAM" id="SignalP"/>
    </source>
</evidence>
<keyword evidence="3" id="KW-1185">Reference proteome</keyword>
<feature type="signal peptide" evidence="1">
    <location>
        <begin position="1"/>
        <end position="23"/>
    </location>
</feature>
<evidence type="ECO:0000313" key="3">
    <source>
        <dbReference type="Proteomes" id="UP000475582"/>
    </source>
</evidence>
<name>A0A6L6PMU9_9BURK</name>
<keyword evidence="1" id="KW-0732">Signal</keyword>
<dbReference type="RefSeq" id="WP_155466389.1">
    <property type="nucleotide sequence ID" value="NZ_WNKY01000034.1"/>
</dbReference>
<comment type="caution">
    <text evidence="2">The sequence shown here is derived from an EMBL/GenBank/DDBJ whole genome shotgun (WGS) entry which is preliminary data.</text>
</comment>
<dbReference type="EMBL" id="WNKY01000034">
    <property type="protein sequence ID" value="MTV40458.1"/>
    <property type="molecule type" value="Genomic_DNA"/>
</dbReference>
<sequence length="138" mass="14950">MMIPPARLAAAWAAAAMAAEAQAAASPLIVHYNERSPYHYTERGVPQGPAIAKVAGALAAAHIRYTLRSTPAKQQLVLLQKNEAPACMLAWVDLPGRDGKGKLSEKIYDERRLWCTKATPDEVMQRIDAALHNAAPPK</sequence>
<feature type="chain" id="PRO_5026855334" evidence="1">
    <location>
        <begin position="24"/>
        <end position="138"/>
    </location>
</feature>
<reference evidence="2 3" key="1">
    <citation type="submission" date="2019-11" db="EMBL/GenBank/DDBJ databases">
        <title>Type strains purchased from KCTC, JCM and DSMZ.</title>
        <authorList>
            <person name="Lu H."/>
        </authorList>
    </citation>
    <scope>NUCLEOTIDE SEQUENCE [LARGE SCALE GENOMIC DNA]</scope>
    <source>
        <strain evidence="2 3">KCTC 22382</strain>
    </source>
</reference>
<dbReference type="Proteomes" id="UP000475582">
    <property type="component" value="Unassembled WGS sequence"/>
</dbReference>
<accession>A0A6L6PMU9</accession>
<protein>
    <submittedName>
        <fullName evidence="2">Uncharacterized protein</fullName>
    </submittedName>
</protein>
<organism evidence="2 3">
    <name type="scientific">Duganella radicis</name>
    <dbReference type="NCBI Taxonomy" id="551988"/>
    <lineage>
        <taxon>Bacteria</taxon>
        <taxon>Pseudomonadati</taxon>
        <taxon>Pseudomonadota</taxon>
        <taxon>Betaproteobacteria</taxon>
        <taxon>Burkholderiales</taxon>
        <taxon>Oxalobacteraceae</taxon>
        <taxon>Telluria group</taxon>
        <taxon>Duganella</taxon>
    </lineage>
</organism>
<dbReference type="AlphaFoldDB" id="A0A6L6PMU9"/>
<dbReference type="OrthoDB" id="8780676at2"/>